<accession>A0ABT4CMH5</accession>
<reference evidence="1" key="1">
    <citation type="submission" date="2022-12" db="EMBL/GenBank/DDBJ databases">
        <authorList>
            <person name="Wang J."/>
        </authorList>
    </citation>
    <scope>NUCLEOTIDE SEQUENCE</scope>
    <source>
        <strain evidence="1">HY-42-06</strain>
    </source>
</reference>
<evidence type="ECO:0000313" key="2">
    <source>
        <dbReference type="Proteomes" id="UP001079657"/>
    </source>
</evidence>
<name>A0ABT4CMH5_9CLOT</name>
<sequence>MGKIIEDEHYYDNKYIVVDDIVEFERVYMIDEDKFPFKYQ</sequence>
<comment type="caution">
    <text evidence="1">The sequence shown here is derived from an EMBL/GenBank/DDBJ whole genome shotgun (WGS) entry which is preliminary data.</text>
</comment>
<organism evidence="1 2">
    <name type="scientific">Clostridium ganghwense</name>
    <dbReference type="NCBI Taxonomy" id="312089"/>
    <lineage>
        <taxon>Bacteria</taxon>
        <taxon>Bacillati</taxon>
        <taxon>Bacillota</taxon>
        <taxon>Clostridia</taxon>
        <taxon>Eubacteriales</taxon>
        <taxon>Clostridiaceae</taxon>
        <taxon>Clostridium</taxon>
    </lineage>
</organism>
<proteinExistence type="predicted"/>
<dbReference type="Proteomes" id="UP001079657">
    <property type="component" value="Unassembled WGS sequence"/>
</dbReference>
<dbReference type="RefSeq" id="WP_268048943.1">
    <property type="nucleotide sequence ID" value="NZ_JAPQES010000001.1"/>
</dbReference>
<evidence type="ECO:0000313" key="1">
    <source>
        <dbReference type="EMBL" id="MCY6370251.1"/>
    </source>
</evidence>
<dbReference type="EMBL" id="JAPQES010000001">
    <property type="protein sequence ID" value="MCY6370251.1"/>
    <property type="molecule type" value="Genomic_DNA"/>
</dbReference>
<protein>
    <submittedName>
        <fullName evidence="1">Uncharacterized protein</fullName>
    </submittedName>
</protein>
<keyword evidence="2" id="KW-1185">Reference proteome</keyword>
<gene>
    <name evidence="1" type="ORF">OXH55_06350</name>
</gene>